<dbReference type="RefSeq" id="WP_268942695.1">
    <property type="nucleotide sequence ID" value="NZ_JAPTYD010000020.1"/>
</dbReference>
<evidence type="ECO:0000256" key="1">
    <source>
        <dbReference type="SAM" id="MobiDB-lite"/>
    </source>
</evidence>
<evidence type="ECO:0000313" key="3">
    <source>
        <dbReference type="Proteomes" id="UP001149822"/>
    </source>
</evidence>
<protein>
    <submittedName>
        <fullName evidence="2">Uncharacterized protein</fullName>
    </submittedName>
</protein>
<comment type="caution">
    <text evidence="2">The sequence shown here is derived from an EMBL/GenBank/DDBJ whole genome shotgun (WGS) entry which is preliminary data.</text>
</comment>
<sequence length="62" mass="6939">MIDTLPWRKAIEQIKSAPHGQSDQHCQQWQDQDRVSRQAGHGVTIQPFADAQGSRARCPALS</sequence>
<organism evidence="2 3">
    <name type="scientific">Paracoccus benzoatiresistens</name>
    <dbReference type="NCBI Taxonomy" id="2997341"/>
    <lineage>
        <taxon>Bacteria</taxon>
        <taxon>Pseudomonadati</taxon>
        <taxon>Pseudomonadota</taxon>
        <taxon>Alphaproteobacteria</taxon>
        <taxon>Rhodobacterales</taxon>
        <taxon>Paracoccaceae</taxon>
        <taxon>Paracoccus</taxon>
    </lineage>
</organism>
<reference evidence="2" key="1">
    <citation type="submission" date="2022-12" db="EMBL/GenBank/DDBJ databases">
        <title>Paracoccus sp. EF6 isolated from a lake water.</title>
        <authorList>
            <person name="Liu H."/>
        </authorList>
    </citation>
    <scope>NUCLEOTIDE SEQUENCE</scope>
    <source>
        <strain evidence="2">EF6</strain>
    </source>
</reference>
<evidence type="ECO:0000313" key="2">
    <source>
        <dbReference type="EMBL" id="MCZ0962649.1"/>
    </source>
</evidence>
<proteinExistence type="predicted"/>
<dbReference type="EMBL" id="JAPTYD010000020">
    <property type="protein sequence ID" value="MCZ0962649.1"/>
    <property type="molecule type" value="Genomic_DNA"/>
</dbReference>
<name>A0ABT4J6X2_9RHOB</name>
<accession>A0ABT4J6X2</accession>
<dbReference type="Proteomes" id="UP001149822">
    <property type="component" value="Unassembled WGS sequence"/>
</dbReference>
<feature type="region of interest" description="Disordered" evidence="1">
    <location>
        <begin position="15"/>
        <end position="39"/>
    </location>
</feature>
<gene>
    <name evidence="2" type="ORF">OU682_13585</name>
</gene>
<feature type="compositionally biased region" description="Low complexity" evidence="1">
    <location>
        <begin position="21"/>
        <end position="30"/>
    </location>
</feature>
<keyword evidence="3" id="KW-1185">Reference proteome</keyword>